<dbReference type="GO" id="GO:0050290">
    <property type="term" value="F:sphingomyelin phosphodiesterase D activity"/>
    <property type="evidence" value="ECO:0007669"/>
    <property type="project" value="InterPro"/>
</dbReference>
<evidence type="ECO:0000313" key="3">
    <source>
        <dbReference type="EMBL" id="CAB3407806.1"/>
    </source>
</evidence>
<organism evidence="3 4">
    <name type="scientific">Caenorhabditis bovis</name>
    <dbReference type="NCBI Taxonomy" id="2654633"/>
    <lineage>
        <taxon>Eukaryota</taxon>
        <taxon>Metazoa</taxon>
        <taxon>Ecdysozoa</taxon>
        <taxon>Nematoda</taxon>
        <taxon>Chromadorea</taxon>
        <taxon>Rhabditida</taxon>
        <taxon>Rhabditina</taxon>
        <taxon>Rhabditomorpha</taxon>
        <taxon>Rhabditoidea</taxon>
        <taxon>Rhabditidae</taxon>
        <taxon>Peloderinae</taxon>
        <taxon>Caenorhabditis</taxon>
    </lineage>
</organism>
<dbReference type="OrthoDB" id="2359216at2759"/>
<dbReference type="Pfam" id="PF14724">
    <property type="entry name" value="mit_SMPDase"/>
    <property type="match status" value="2"/>
</dbReference>
<dbReference type="AlphaFoldDB" id="A0A8S1F7H5"/>
<dbReference type="PROSITE" id="PS51827">
    <property type="entry name" value="XTBD"/>
    <property type="match status" value="1"/>
</dbReference>
<proteinExistence type="predicted"/>
<keyword evidence="1" id="KW-0812">Transmembrane</keyword>
<feature type="domain" description="XRN2-binding (XTBD)" evidence="2">
    <location>
        <begin position="631"/>
        <end position="715"/>
    </location>
</feature>
<dbReference type="Pfam" id="PF11952">
    <property type="entry name" value="XTBD"/>
    <property type="match status" value="1"/>
</dbReference>
<dbReference type="InterPro" id="IPR021859">
    <property type="entry name" value="XTBD"/>
</dbReference>
<feature type="transmembrane region" description="Helical" evidence="1">
    <location>
        <begin position="601"/>
        <end position="620"/>
    </location>
</feature>
<sequence length="950" mass="107908">MEKDWRGRPEETDVLAICRELSSYVASSDRNVNVARNIIQKIFKNKTIDMCSIVPNQASFADGRYNAIFDLVNGYSPFFETVVDDDGLCDELWNSVLEQCESTCVNPEESKDSVLMNSVSTYVTKLLPCDESVLNMTQRSSSKSQHIIKTPLQLFRPSSPLVNRIEIGNPDEMVVSSNANLQPRYVNVFCSLVKKTCSTASFPSPNRLLLLRYLLKQFHVFCLFETNDEYIDTLKNAMMLQPPFMNQLYAFFQTCLHHCPTASSFKDITACWLTYCRPWRYYNMANPSDIPPISKFIPFAKKNFDFYRTLLGKIIKKFSCFNLTIELTGTLRSIVEFSWKEPNCILLRNLGLNVQPHIVALLKDIKNVVVIQNEIIRKEKMENSSFINTIFGLSSTEKTEKGSQLIGIVESLLADCDKYLATRLMPELLAEIEEHDKSNAELNKTCMSTILTETPKSALPDHYIDGRTNLMILTPNGKRQVINGERKFDFSKSARQTTWHTISQLEFAPMVLLMNYAAENANRMPIVQKLAAKYTEPTFAGKLARLLMYPPVPNPDPNAASPIATRVRRRTPPMLKLRVFANAITLGLFCFLFLAHLFGRWFVAPALLFSFVFLIVAAAVDSESMGKEEEIEKERKPWESDESWELRRAFLAAHYDDYPRTQLQCLSQLFINVNLLGCEYSESLMEKINELGRGIRPNKATTKSGAYVKASSAKKRQAVTASDYEENTKKSKDATFNFELVNEKLGKLKAYLTATPHHLSGEQMLRSAAGNCHMRWHVKQVGTKIEILIDRYVALRHSFSQYCVDARDNAINSLIENFLSCTPSLNENEIWFDGVQPGDCYAQTMNRSFAKIKKTVHGQKDYKGLAKSLECVNLSIVQNTKKLQGWSQQFDLVAGDCLLATRLLSREECTRPKMAKIADEMASQICRKIADSMKIVAVEKTHTSLAFEDC</sequence>
<keyword evidence="1" id="KW-0472">Membrane</keyword>
<dbReference type="EMBL" id="CADEPM010000006">
    <property type="protein sequence ID" value="CAB3407806.1"/>
    <property type="molecule type" value="Genomic_DNA"/>
</dbReference>
<reference evidence="3 4" key="1">
    <citation type="submission" date="2020-04" db="EMBL/GenBank/DDBJ databases">
        <authorList>
            <person name="Laetsch R D."/>
            <person name="Stevens L."/>
            <person name="Kumar S."/>
            <person name="Blaxter L. M."/>
        </authorList>
    </citation>
    <scope>NUCLEOTIDE SEQUENCE [LARGE SCALE GENOMIC DNA]</scope>
</reference>
<accession>A0A8S1F7H5</accession>
<dbReference type="Pfam" id="PF24799">
    <property type="entry name" value="Paxt-1_C"/>
    <property type="match status" value="1"/>
</dbReference>
<dbReference type="PANTHER" id="PTHR48430:SF1">
    <property type="entry name" value="PARTNER OF XRN-2 PROTEIN 1"/>
    <property type="match status" value="1"/>
</dbReference>
<gene>
    <name evidence="3" type="ORF">CBOVIS_LOCUS9673</name>
</gene>
<evidence type="ECO:0000259" key="2">
    <source>
        <dbReference type="PROSITE" id="PS51827"/>
    </source>
</evidence>
<evidence type="ECO:0000256" key="1">
    <source>
        <dbReference type="SAM" id="Phobius"/>
    </source>
</evidence>
<protein>
    <recommendedName>
        <fullName evidence="2">XRN2-binding (XTBD) domain-containing protein</fullName>
    </recommendedName>
</protein>
<name>A0A8S1F7H5_9PELO</name>
<feature type="transmembrane region" description="Helical" evidence="1">
    <location>
        <begin position="575"/>
        <end position="595"/>
    </location>
</feature>
<dbReference type="InterPro" id="IPR057067">
    <property type="entry name" value="Paxt-1-like_C"/>
</dbReference>
<keyword evidence="1" id="KW-1133">Transmembrane helix</keyword>
<comment type="caution">
    <text evidence="3">The sequence shown here is derived from an EMBL/GenBank/DDBJ whole genome shotgun (WGS) entry which is preliminary data.</text>
</comment>
<dbReference type="InterPro" id="IPR024129">
    <property type="entry name" value="Sphingomy_SMPD4"/>
</dbReference>
<evidence type="ECO:0000313" key="4">
    <source>
        <dbReference type="Proteomes" id="UP000494206"/>
    </source>
</evidence>
<keyword evidence="4" id="KW-1185">Reference proteome</keyword>
<dbReference type="Proteomes" id="UP000494206">
    <property type="component" value="Unassembled WGS sequence"/>
</dbReference>
<dbReference type="PANTHER" id="PTHR48430">
    <property type="entry name" value="PARTNER OF XRN-2 PROTEIN 1"/>
    <property type="match status" value="1"/>
</dbReference>